<dbReference type="Gene3D" id="3.40.50.1110">
    <property type="entry name" value="SGNH hydrolase"/>
    <property type="match status" value="1"/>
</dbReference>
<dbReference type="GO" id="GO:0004622">
    <property type="term" value="F:phosphatidylcholine lysophospholipase activity"/>
    <property type="evidence" value="ECO:0007669"/>
    <property type="project" value="TreeGrafter"/>
</dbReference>
<dbReference type="AlphaFoldDB" id="A0A512DQ36"/>
<dbReference type="PANTHER" id="PTHR30383">
    <property type="entry name" value="THIOESTERASE 1/PROTEASE 1/LYSOPHOSPHOLIPASE L1"/>
    <property type="match status" value="1"/>
</dbReference>
<comment type="caution">
    <text evidence="2">The sequence shown here is derived from an EMBL/GenBank/DDBJ whole genome shotgun (WGS) entry which is preliminary data.</text>
</comment>
<reference evidence="2 3" key="1">
    <citation type="submission" date="2019-07" db="EMBL/GenBank/DDBJ databases">
        <title>Whole genome shotgun sequence of Skermanella aerolata NBRC 106429.</title>
        <authorList>
            <person name="Hosoyama A."/>
            <person name="Uohara A."/>
            <person name="Ohji S."/>
            <person name="Ichikawa N."/>
        </authorList>
    </citation>
    <scope>NUCLEOTIDE SEQUENCE [LARGE SCALE GENOMIC DNA]</scope>
    <source>
        <strain evidence="2 3">NBRC 106429</strain>
    </source>
</reference>
<dbReference type="SUPFAM" id="SSF52266">
    <property type="entry name" value="SGNH hydrolase"/>
    <property type="match status" value="1"/>
</dbReference>
<accession>A0A512DQ36</accession>
<organism evidence="2 3">
    <name type="scientific">Skermanella aerolata</name>
    <dbReference type="NCBI Taxonomy" id="393310"/>
    <lineage>
        <taxon>Bacteria</taxon>
        <taxon>Pseudomonadati</taxon>
        <taxon>Pseudomonadota</taxon>
        <taxon>Alphaproteobacteria</taxon>
        <taxon>Rhodospirillales</taxon>
        <taxon>Azospirillaceae</taxon>
        <taxon>Skermanella</taxon>
    </lineage>
</organism>
<dbReference type="EMBL" id="BJYZ01000011">
    <property type="protein sequence ID" value="GEO38577.1"/>
    <property type="molecule type" value="Genomic_DNA"/>
</dbReference>
<sequence>MTGTAPVSAQSPTQAPAQPQAQAPAADMCAAPALVSAASVRQLPHTSVALSQKHDLRVVAVGSSSTEGIGASAPSRTYPAQLDAILEQRFPGTRIDVVNKGIGGETAAGTLARLDRDVLSLHPDLVIWQLGTNDALRNVDAKAFGAQAVEGIRRIRESGADLLLLEPQFLPKQAGNATYAAYVDAVRALGAAHGLPVFRRSEVMKYWLDTRQFTPATMLSSDQLHMTDASYHCLARLMADAIVPTAIPAIQPPAAGKPAQAIKALSGPSAVRSAENPR</sequence>
<evidence type="ECO:0000313" key="2">
    <source>
        <dbReference type="EMBL" id="GEO38577.1"/>
    </source>
</evidence>
<gene>
    <name evidence="2" type="ORF">SAE02_27250</name>
</gene>
<evidence type="ECO:0000256" key="1">
    <source>
        <dbReference type="SAM" id="MobiDB-lite"/>
    </source>
</evidence>
<feature type="region of interest" description="Disordered" evidence="1">
    <location>
        <begin position="1"/>
        <end position="24"/>
    </location>
</feature>
<evidence type="ECO:0000313" key="3">
    <source>
        <dbReference type="Proteomes" id="UP000321523"/>
    </source>
</evidence>
<dbReference type="Proteomes" id="UP000321523">
    <property type="component" value="Unassembled WGS sequence"/>
</dbReference>
<dbReference type="InterPro" id="IPR051532">
    <property type="entry name" value="Ester_Hydrolysis_Enzymes"/>
</dbReference>
<name>A0A512DQ36_9PROT</name>
<proteinExistence type="predicted"/>
<keyword evidence="3" id="KW-1185">Reference proteome</keyword>
<dbReference type="PANTHER" id="PTHR30383:SF5">
    <property type="entry name" value="SGNH HYDROLASE-TYPE ESTERASE DOMAIN-CONTAINING PROTEIN"/>
    <property type="match status" value="1"/>
</dbReference>
<dbReference type="InterPro" id="IPR036514">
    <property type="entry name" value="SGNH_hydro_sf"/>
</dbReference>
<protein>
    <submittedName>
        <fullName evidence="2">Uncharacterized protein</fullName>
    </submittedName>
</protein>
<feature type="region of interest" description="Disordered" evidence="1">
    <location>
        <begin position="258"/>
        <end position="278"/>
    </location>
</feature>
<dbReference type="InterPro" id="IPR057572">
    <property type="entry name" value="NonGDSL"/>
</dbReference>
<dbReference type="Pfam" id="PF25182">
    <property type="entry name" value="NonGDSL"/>
    <property type="match status" value="1"/>
</dbReference>